<organism evidence="2 3">
    <name type="scientific">Coprinellus micaceus</name>
    <name type="common">Glistening ink-cap mushroom</name>
    <name type="synonym">Coprinus micaceus</name>
    <dbReference type="NCBI Taxonomy" id="71717"/>
    <lineage>
        <taxon>Eukaryota</taxon>
        <taxon>Fungi</taxon>
        <taxon>Dikarya</taxon>
        <taxon>Basidiomycota</taxon>
        <taxon>Agaricomycotina</taxon>
        <taxon>Agaricomycetes</taxon>
        <taxon>Agaricomycetidae</taxon>
        <taxon>Agaricales</taxon>
        <taxon>Agaricineae</taxon>
        <taxon>Psathyrellaceae</taxon>
        <taxon>Coprinellus</taxon>
    </lineage>
</organism>
<evidence type="ECO:0000313" key="3">
    <source>
        <dbReference type="Proteomes" id="UP000298030"/>
    </source>
</evidence>
<sequence>MGGLRNAFWGGRVDRRVRTVEEGVYDIGRIRSYVTGGPSFSCWSLLILDLVALELLRTGLALSPARREPRSSFPFGWRAYPPGLRYAQFAHLTIRRCTRAIRLARSMHSSSSAPVQCSPRGRVGHATLVTFLVPFTYLFSLWVLGRGFWCSKSSIRRAHRVSDRLHAGDRVEPVGELYSTSVQVRAGLSFMARTYLFWSIFPCTRGTSPARGVLDSRVSLHGVQGRGMRATISSCPPNRDTVEDLAFDLICRDWAVLGDLLPLFLSICTSKCFTIACIHPFDCLPFFWAPMSLGLLEQGVDVCTSI</sequence>
<feature type="transmembrane region" description="Helical" evidence="1">
    <location>
        <begin position="128"/>
        <end position="149"/>
    </location>
</feature>
<gene>
    <name evidence="2" type="ORF">FA13DRAFT_283214</name>
</gene>
<keyword evidence="1" id="KW-1133">Transmembrane helix</keyword>
<dbReference type="EMBL" id="QPFP01000016">
    <property type="protein sequence ID" value="TEB32050.1"/>
    <property type="molecule type" value="Genomic_DNA"/>
</dbReference>
<evidence type="ECO:0000313" key="2">
    <source>
        <dbReference type="EMBL" id="TEB32050.1"/>
    </source>
</evidence>
<dbReference type="Proteomes" id="UP000298030">
    <property type="component" value="Unassembled WGS sequence"/>
</dbReference>
<evidence type="ECO:0000256" key="1">
    <source>
        <dbReference type="SAM" id="Phobius"/>
    </source>
</evidence>
<keyword evidence="1" id="KW-0812">Transmembrane</keyword>
<dbReference type="AlphaFoldDB" id="A0A4Y7TD35"/>
<proteinExistence type="predicted"/>
<reference evidence="2 3" key="1">
    <citation type="journal article" date="2019" name="Nat. Ecol. Evol.">
        <title>Megaphylogeny resolves global patterns of mushroom evolution.</title>
        <authorList>
            <person name="Varga T."/>
            <person name="Krizsan K."/>
            <person name="Foldi C."/>
            <person name="Dima B."/>
            <person name="Sanchez-Garcia M."/>
            <person name="Sanchez-Ramirez S."/>
            <person name="Szollosi G.J."/>
            <person name="Szarkandi J.G."/>
            <person name="Papp V."/>
            <person name="Albert L."/>
            <person name="Andreopoulos W."/>
            <person name="Angelini C."/>
            <person name="Antonin V."/>
            <person name="Barry K.W."/>
            <person name="Bougher N.L."/>
            <person name="Buchanan P."/>
            <person name="Buyck B."/>
            <person name="Bense V."/>
            <person name="Catcheside P."/>
            <person name="Chovatia M."/>
            <person name="Cooper J."/>
            <person name="Damon W."/>
            <person name="Desjardin D."/>
            <person name="Finy P."/>
            <person name="Geml J."/>
            <person name="Haridas S."/>
            <person name="Hughes K."/>
            <person name="Justo A."/>
            <person name="Karasinski D."/>
            <person name="Kautmanova I."/>
            <person name="Kiss B."/>
            <person name="Kocsube S."/>
            <person name="Kotiranta H."/>
            <person name="LaButti K.M."/>
            <person name="Lechner B.E."/>
            <person name="Liimatainen K."/>
            <person name="Lipzen A."/>
            <person name="Lukacs Z."/>
            <person name="Mihaltcheva S."/>
            <person name="Morgado L.N."/>
            <person name="Niskanen T."/>
            <person name="Noordeloos M.E."/>
            <person name="Ohm R.A."/>
            <person name="Ortiz-Santana B."/>
            <person name="Ovrebo C."/>
            <person name="Racz N."/>
            <person name="Riley R."/>
            <person name="Savchenko A."/>
            <person name="Shiryaev A."/>
            <person name="Soop K."/>
            <person name="Spirin V."/>
            <person name="Szebenyi C."/>
            <person name="Tomsovsky M."/>
            <person name="Tulloss R.E."/>
            <person name="Uehling J."/>
            <person name="Grigoriev I.V."/>
            <person name="Vagvolgyi C."/>
            <person name="Papp T."/>
            <person name="Martin F.M."/>
            <person name="Miettinen O."/>
            <person name="Hibbett D.S."/>
            <person name="Nagy L.G."/>
        </authorList>
    </citation>
    <scope>NUCLEOTIDE SEQUENCE [LARGE SCALE GENOMIC DNA]</scope>
    <source>
        <strain evidence="2 3">FP101781</strain>
    </source>
</reference>
<keyword evidence="1" id="KW-0472">Membrane</keyword>
<accession>A0A4Y7TD35</accession>
<protein>
    <submittedName>
        <fullName evidence="2">Uncharacterized protein</fullName>
    </submittedName>
</protein>
<keyword evidence="3" id="KW-1185">Reference proteome</keyword>
<comment type="caution">
    <text evidence="2">The sequence shown here is derived from an EMBL/GenBank/DDBJ whole genome shotgun (WGS) entry which is preliminary data.</text>
</comment>
<name>A0A4Y7TD35_COPMI</name>